<sequence length="66" mass="7168">MEAANGECGGDVRRHQLRRESAGRPRKLPPPTPPCFDRGAPNVDAARHVAAVTLWSPRPRSARLAS</sequence>
<dbReference type="Proteomes" id="UP000729402">
    <property type="component" value="Unassembled WGS sequence"/>
</dbReference>
<accession>A0A8J5VSC1</accession>
<protein>
    <submittedName>
        <fullName evidence="2">Uncharacterized protein</fullName>
    </submittedName>
</protein>
<keyword evidence="3" id="KW-1185">Reference proteome</keyword>
<evidence type="ECO:0000313" key="3">
    <source>
        <dbReference type="Proteomes" id="UP000729402"/>
    </source>
</evidence>
<dbReference type="EMBL" id="JAAALK010000282">
    <property type="protein sequence ID" value="KAG8079140.1"/>
    <property type="molecule type" value="Genomic_DNA"/>
</dbReference>
<organism evidence="2 3">
    <name type="scientific">Zizania palustris</name>
    <name type="common">Northern wild rice</name>
    <dbReference type="NCBI Taxonomy" id="103762"/>
    <lineage>
        <taxon>Eukaryota</taxon>
        <taxon>Viridiplantae</taxon>
        <taxon>Streptophyta</taxon>
        <taxon>Embryophyta</taxon>
        <taxon>Tracheophyta</taxon>
        <taxon>Spermatophyta</taxon>
        <taxon>Magnoliopsida</taxon>
        <taxon>Liliopsida</taxon>
        <taxon>Poales</taxon>
        <taxon>Poaceae</taxon>
        <taxon>BOP clade</taxon>
        <taxon>Oryzoideae</taxon>
        <taxon>Oryzeae</taxon>
        <taxon>Zizaniinae</taxon>
        <taxon>Zizania</taxon>
    </lineage>
</organism>
<feature type="region of interest" description="Disordered" evidence="1">
    <location>
        <begin position="1"/>
        <end position="36"/>
    </location>
</feature>
<reference evidence="2" key="2">
    <citation type="submission" date="2021-02" db="EMBL/GenBank/DDBJ databases">
        <authorList>
            <person name="Kimball J.A."/>
            <person name="Haas M.W."/>
            <person name="Macchietto M."/>
            <person name="Kono T."/>
            <person name="Duquette J."/>
            <person name="Shao M."/>
        </authorList>
    </citation>
    <scope>NUCLEOTIDE SEQUENCE</scope>
    <source>
        <tissue evidence="2">Fresh leaf tissue</tissue>
    </source>
</reference>
<reference evidence="2" key="1">
    <citation type="journal article" date="2021" name="bioRxiv">
        <title>Whole Genome Assembly and Annotation of Northern Wild Rice, Zizania palustris L., Supports a Whole Genome Duplication in the Zizania Genus.</title>
        <authorList>
            <person name="Haas M."/>
            <person name="Kono T."/>
            <person name="Macchietto M."/>
            <person name="Millas R."/>
            <person name="McGilp L."/>
            <person name="Shao M."/>
            <person name="Duquette J."/>
            <person name="Hirsch C.N."/>
            <person name="Kimball J."/>
        </authorList>
    </citation>
    <scope>NUCLEOTIDE SEQUENCE</scope>
    <source>
        <tissue evidence="2">Fresh leaf tissue</tissue>
    </source>
</reference>
<evidence type="ECO:0000313" key="2">
    <source>
        <dbReference type="EMBL" id="KAG8079140.1"/>
    </source>
</evidence>
<proteinExistence type="predicted"/>
<evidence type="ECO:0000256" key="1">
    <source>
        <dbReference type="SAM" id="MobiDB-lite"/>
    </source>
</evidence>
<dbReference type="AlphaFoldDB" id="A0A8J5VSC1"/>
<comment type="caution">
    <text evidence="2">The sequence shown here is derived from an EMBL/GenBank/DDBJ whole genome shotgun (WGS) entry which is preliminary data.</text>
</comment>
<gene>
    <name evidence="2" type="ORF">GUJ93_ZPchr0007g3632</name>
</gene>
<name>A0A8J5VSC1_ZIZPA</name>
<feature type="compositionally biased region" description="Basic and acidic residues" evidence="1">
    <location>
        <begin position="10"/>
        <end position="23"/>
    </location>
</feature>